<dbReference type="InterPro" id="IPR024079">
    <property type="entry name" value="MetalloPept_cat_dom_sf"/>
</dbReference>
<dbReference type="eggNOG" id="KOG3714">
    <property type="taxonomic scope" value="Eukaryota"/>
</dbReference>
<comment type="function">
    <text evidence="1">Metalloprotease.</text>
</comment>
<accession>A7SQR8</accession>
<dbReference type="InterPro" id="IPR003582">
    <property type="entry name" value="ShKT_dom"/>
</dbReference>
<feature type="binding site" evidence="6">
    <location>
        <position position="126"/>
    </location>
    <ligand>
        <name>Zn(2+)</name>
        <dbReference type="ChEBI" id="CHEBI:29105"/>
        <note>catalytic</note>
    </ligand>
</feature>
<organism evidence="11 12">
    <name type="scientific">Nematostella vectensis</name>
    <name type="common">Starlet sea anemone</name>
    <dbReference type="NCBI Taxonomy" id="45351"/>
    <lineage>
        <taxon>Eukaryota</taxon>
        <taxon>Metazoa</taxon>
        <taxon>Cnidaria</taxon>
        <taxon>Anthozoa</taxon>
        <taxon>Hexacorallia</taxon>
        <taxon>Actiniaria</taxon>
        <taxon>Edwardsiidae</taxon>
        <taxon>Nematostella</taxon>
    </lineage>
</organism>
<evidence type="ECO:0000256" key="5">
    <source>
        <dbReference type="PROSITE-ProRule" id="PRU01005"/>
    </source>
</evidence>
<gene>
    <name evidence="11" type="ORF">NEMVEDRAFT_v1g127845</name>
</gene>
<keyword evidence="6 7" id="KW-0482">Metalloprotease</keyword>
<keyword evidence="6 7" id="KW-0862">Zinc</keyword>
<dbReference type="InterPro" id="IPR006026">
    <property type="entry name" value="Peptidase_Metallo"/>
</dbReference>
<dbReference type="SMART" id="SM00254">
    <property type="entry name" value="ShKT"/>
    <property type="match status" value="1"/>
</dbReference>
<feature type="disulfide bond" evidence="5">
    <location>
        <begin position="230"/>
        <end position="264"/>
    </location>
</feature>
<dbReference type="FunFam" id="3.40.390.10:FF:000114">
    <property type="entry name" value="Metalloendopeptidase"/>
    <property type="match status" value="1"/>
</dbReference>
<evidence type="ECO:0000256" key="3">
    <source>
        <dbReference type="ARBA" id="ARBA00022670"/>
    </source>
</evidence>
<dbReference type="GO" id="GO:0005615">
    <property type="term" value="C:extracellular space"/>
    <property type="evidence" value="ECO:0000318"/>
    <property type="project" value="GO_Central"/>
</dbReference>
<dbReference type="InterPro" id="IPR034035">
    <property type="entry name" value="Astacin-like_dom"/>
</dbReference>
<feature type="region of interest" description="Disordered" evidence="8">
    <location>
        <begin position="17"/>
        <end position="36"/>
    </location>
</feature>
<keyword evidence="4 6" id="KW-0378">Hydrolase</keyword>
<dbReference type="Pfam" id="PF01400">
    <property type="entry name" value="Astacin"/>
    <property type="match status" value="1"/>
</dbReference>
<evidence type="ECO:0000256" key="4">
    <source>
        <dbReference type="ARBA" id="ARBA00022801"/>
    </source>
</evidence>
<dbReference type="InParanoid" id="A7SQR8"/>
<dbReference type="HOGENOM" id="CLU_017286_0_3_1"/>
<dbReference type="GO" id="GO:0008270">
    <property type="term" value="F:zinc ion binding"/>
    <property type="evidence" value="ECO:0007669"/>
    <property type="project" value="UniProtKB-UniRule"/>
</dbReference>
<dbReference type="AlphaFoldDB" id="A7SQR8"/>
<dbReference type="Proteomes" id="UP000001593">
    <property type="component" value="Unassembled WGS sequence"/>
</dbReference>
<dbReference type="GO" id="GO:0006508">
    <property type="term" value="P:proteolysis"/>
    <property type="evidence" value="ECO:0007669"/>
    <property type="project" value="UniProtKB-KW"/>
</dbReference>
<dbReference type="PROSITE" id="PS51670">
    <property type="entry name" value="SHKT"/>
    <property type="match status" value="1"/>
</dbReference>
<comment type="cofactor">
    <cofactor evidence="6 7">
        <name>Zn(2+)</name>
        <dbReference type="ChEBI" id="CHEBI:29105"/>
    </cofactor>
    <text evidence="6 7">Binds 1 zinc ion per subunit.</text>
</comment>
<dbReference type="Gene3D" id="1.10.10.1940">
    <property type="match status" value="1"/>
</dbReference>
<evidence type="ECO:0000313" key="11">
    <source>
        <dbReference type="EMBL" id="EDO33956.1"/>
    </source>
</evidence>
<dbReference type="MEROPS" id="M12.012"/>
<dbReference type="EMBL" id="DS469749">
    <property type="protein sequence ID" value="EDO33956.1"/>
    <property type="molecule type" value="Genomic_DNA"/>
</dbReference>
<feature type="binding site" evidence="6">
    <location>
        <position position="132"/>
    </location>
    <ligand>
        <name>Zn(2+)</name>
        <dbReference type="ChEBI" id="CHEBI:29105"/>
        <note>catalytic</note>
    </ligand>
</feature>
<dbReference type="CDD" id="cd04280">
    <property type="entry name" value="ZnMc_astacin_like"/>
    <property type="match status" value="1"/>
</dbReference>
<dbReference type="PRINTS" id="PR00480">
    <property type="entry name" value="ASTACIN"/>
</dbReference>
<dbReference type="InterPro" id="IPR001506">
    <property type="entry name" value="Peptidase_M12A"/>
</dbReference>
<feature type="active site" evidence="6">
    <location>
        <position position="123"/>
    </location>
</feature>
<feature type="domain" description="Peptidase M12A" evidence="10">
    <location>
        <begin position="29"/>
        <end position="225"/>
    </location>
</feature>
<dbReference type="Pfam" id="PF01549">
    <property type="entry name" value="ShK"/>
    <property type="match status" value="1"/>
</dbReference>
<dbReference type="EC" id="3.4.24.-" evidence="7"/>
<dbReference type="SUPFAM" id="SSF55486">
    <property type="entry name" value="Metalloproteases ('zincins'), catalytic domain"/>
    <property type="match status" value="1"/>
</dbReference>
<sequence>LYHGDIKLTPMQRANIERYDNPYGPSTGRAASSQDKTRWPNAVIPYEFDCSIGNKQECLSTSQSMAEWESKTCIRFVKRTTETAYLSFFRGQGCWGHVGHTANYKSQISIGDNCDFQHVMTHEIGHSVGFWHEQSRPDRDNYIQVLWENVVDGLHDAFEKRKWGTEVTDYGSKYDFASIMHYPFTAFSKNGRPTIKAIADMQGKTPYVALSADDAMQTNAMYKCNGKYSCMDKSGQCKSWAENGHCQTAVEAMKLDCPYSCGFCGK</sequence>
<evidence type="ECO:0000313" key="12">
    <source>
        <dbReference type="Proteomes" id="UP000001593"/>
    </source>
</evidence>
<evidence type="ECO:0000256" key="7">
    <source>
        <dbReference type="RuleBase" id="RU361183"/>
    </source>
</evidence>
<evidence type="ECO:0000259" key="10">
    <source>
        <dbReference type="PROSITE" id="PS51864"/>
    </source>
</evidence>
<dbReference type="PhylomeDB" id="A7SQR8"/>
<evidence type="ECO:0000259" key="9">
    <source>
        <dbReference type="PROSITE" id="PS51670"/>
    </source>
</evidence>
<evidence type="ECO:0000256" key="1">
    <source>
        <dbReference type="ARBA" id="ARBA00002657"/>
    </source>
</evidence>
<feature type="domain" description="ShKT" evidence="9">
    <location>
        <begin position="230"/>
        <end position="264"/>
    </location>
</feature>
<dbReference type="PROSITE" id="PS51864">
    <property type="entry name" value="ASTACIN"/>
    <property type="match status" value="1"/>
</dbReference>
<comment type="caution">
    <text evidence="5">Lacks conserved residue(s) required for the propagation of feature annotation.</text>
</comment>
<feature type="binding site" evidence="6">
    <location>
        <position position="122"/>
    </location>
    <ligand>
        <name>Zn(2+)</name>
        <dbReference type="ChEBI" id="CHEBI:29105"/>
        <note>catalytic</note>
    </ligand>
</feature>
<keyword evidence="12" id="KW-1185">Reference proteome</keyword>
<evidence type="ECO:0000256" key="8">
    <source>
        <dbReference type="SAM" id="MobiDB-lite"/>
    </source>
</evidence>
<proteinExistence type="predicted"/>
<dbReference type="PANTHER" id="PTHR10127:SF893">
    <property type="entry name" value="METALLOENDOPEPTIDASE"/>
    <property type="match status" value="1"/>
</dbReference>
<evidence type="ECO:0000256" key="2">
    <source>
        <dbReference type="ARBA" id="ARBA00022656"/>
    </source>
</evidence>
<dbReference type="PANTHER" id="PTHR10127">
    <property type="entry name" value="DISCOIDIN, CUB, EGF, LAMININ , AND ZINC METALLOPROTEASE DOMAIN CONTAINING"/>
    <property type="match status" value="1"/>
</dbReference>
<dbReference type="OMA" id="CENNINW"/>
<dbReference type="SMART" id="SM00235">
    <property type="entry name" value="ZnMc"/>
    <property type="match status" value="1"/>
</dbReference>
<dbReference type="GO" id="GO:0090729">
    <property type="term" value="F:toxin activity"/>
    <property type="evidence" value="ECO:0007669"/>
    <property type="project" value="UniProtKB-KW"/>
</dbReference>
<dbReference type="GO" id="GO:0004222">
    <property type="term" value="F:metalloendopeptidase activity"/>
    <property type="evidence" value="ECO:0000318"/>
    <property type="project" value="GO_Central"/>
</dbReference>
<dbReference type="Gene3D" id="3.40.390.10">
    <property type="entry name" value="Collagenase (Catalytic Domain)"/>
    <property type="match status" value="1"/>
</dbReference>
<name>A7SQR8_NEMVE</name>
<reference evidence="11 12" key="1">
    <citation type="journal article" date="2007" name="Science">
        <title>Sea anemone genome reveals ancestral eumetazoan gene repertoire and genomic organization.</title>
        <authorList>
            <person name="Putnam N.H."/>
            <person name="Srivastava M."/>
            <person name="Hellsten U."/>
            <person name="Dirks B."/>
            <person name="Chapman J."/>
            <person name="Salamov A."/>
            <person name="Terry A."/>
            <person name="Shapiro H."/>
            <person name="Lindquist E."/>
            <person name="Kapitonov V.V."/>
            <person name="Jurka J."/>
            <person name="Genikhovich G."/>
            <person name="Grigoriev I.V."/>
            <person name="Lucas S.M."/>
            <person name="Steele R.E."/>
            <person name="Finnerty J.R."/>
            <person name="Technau U."/>
            <person name="Martindale M.Q."/>
            <person name="Rokhsar D.S."/>
        </authorList>
    </citation>
    <scope>NUCLEOTIDE SEQUENCE [LARGE SCALE GENOMIC DNA]</scope>
    <source>
        <strain evidence="12">CH2 X CH6</strain>
    </source>
</reference>
<feature type="non-terminal residue" evidence="11">
    <location>
        <position position="1"/>
    </location>
</feature>
<keyword evidence="3 6" id="KW-0645">Protease</keyword>
<keyword evidence="5" id="KW-1015">Disulfide bond</keyword>
<keyword evidence="2" id="KW-0800">Toxin</keyword>
<evidence type="ECO:0000256" key="6">
    <source>
        <dbReference type="PROSITE-ProRule" id="PRU01211"/>
    </source>
</evidence>
<keyword evidence="6 7" id="KW-0479">Metal-binding</keyword>
<protein>
    <recommendedName>
        <fullName evidence="7">Metalloendopeptidase</fullName>
        <ecNumber evidence="7">3.4.24.-</ecNumber>
    </recommendedName>
</protein>